<dbReference type="CDD" id="cd06347">
    <property type="entry name" value="PBP1_ABC_LivK_ligand_binding-like"/>
    <property type="match status" value="1"/>
</dbReference>
<organism evidence="6 7">
    <name type="scientific">Halobacteriovorax marinus (strain ATCC BAA-682 / DSM 15412 / SJ)</name>
    <name type="common">Bacteriovorax marinus</name>
    <dbReference type="NCBI Taxonomy" id="862908"/>
    <lineage>
        <taxon>Bacteria</taxon>
        <taxon>Pseudomonadati</taxon>
        <taxon>Bdellovibrionota</taxon>
        <taxon>Bacteriovoracia</taxon>
        <taxon>Bacteriovoracales</taxon>
        <taxon>Halobacteriovoraceae</taxon>
        <taxon>Halobacteriovorax</taxon>
    </lineage>
</organism>
<keyword evidence="2" id="KW-0813">Transport</keyword>
<evidence type="ECO:0000313" key="7">
    <source>
        <dbReference type="Proteomes" id="UP000008963"/>
    </source>
</evidence>
<feature type="domain" description="Leucine-binding protein" evidence="5">
    <location>
        <begin position="50"/>
        <end position="375"/>
    </location>
</feature>
<dbReference type="STRING" id="862908.BMS_1680"/>
<dbReference type="EMBL" id="FQ312005">
    <property type="protein sequence ID" value="CBW26520.1"/>
    <property type="molecule type" value="Genomic_DNA"/>
</dbReference>
<dbReference type="PRINTS" id="PR00337">
    <property type="entry name" value="LEUILEVALBP"/>
</dbReference>
<dbReference type="KEGG" id="bmx:BMS_1680"/>
<dbReference type="PANTHER" id="PTHR30483">
    <property type="entry name" value="LEUCINE-SPECIFIC-BINDING PROTEIN"/>
    <property type="match status" value="1"/>
</dbReference>
<keyword evidence="3" id="KW-0732">Signal</keyword>
<dbReference type="InterPro" id="IPR000709">
    <property type="entry name" value="Leu_Ile_Val-bd"/>
</dbReference>
<dbReference type="PANTHER" id="PTHR30483:SF6">
    <property type="entry name" value="PERIPLASMIC BINDING PROTEIN OF ABC TRANSPORTER FOR NATURAL AMINO ACIDS"/>
    <property type="match status" value="1"/>
</dbReference>
<dbReference type="Pfam" id="PF13458">
    <property type="entry name" value="Peripla_BP_6"/>
    <property type="match status" value="1"/>
</dbReference>
<dbReference type="HOGENOM" id="CLU_027128_6_1_7"/>
<comment type="similarity">
    <text evidence="1">Belongs to the leucine-binding protein family.</text>
</comment>
<dbReference type="eggNOG" id="COG0683">
    <property type="taxonomic scope" value="Bacteria"/>
</dbReference>
<dbReference type="SUPFAM" id="SSF53822">
    <property type="entry name" value="Periplasmic binding protein-like I"/>
    <property type="match status" value="1"/>
</dbReference>
<keyword evidence="7" id="KW-1185">Reference proteome</keyword>
<sequence length="398" mass="42905">MLCYTFMTIKFIHTYQGEIKVIKKSHLTKLFTIGALALSLAPVSIAAKREVKIGAVFPMTGPVATYGQESVNGIKLALKKINQEGKVSINLTVEDNKSEPQESANAVTKLINSDQVDAIIGSVASSNTLAGAPIAQTNKVPLLTPASTNEKVTMTGDYISRTCFTDAFQGVVMAKFAYENLKKRKMAIIIDNSSDYSKGLSKVFKKKFKELGGKLVSDEDFAYIQKDTDFRSLLRKIKRTKPDAIFLPGYYTEVGLILKQARQMGLNMPFLGGDGWDSPTLQKLAGAAVSGNYISSHFAPDDKDPRVQAFVKEYEAAYGQKPGVMAALGYDGILVMANAISNAKSTKRSDIQAAILATKGFVGVTGAITIDGNRNASKSAVVLETTPSGNVFNTKVNP</sequence>
<dbReference type="PATRIC" id="fig|862908.3.peg.1600"/>
<dbReference type="Proteomes" id="UP000008963">
    <property type="component" value="Chromosome"/>
</dbReference>
<evidence type="ECO:0000256" key="4">
    <source>
        <dbReference type="ARBA" id="ARBA00022970"/>
    </source>
</evidence>
<proteinExistence type="inferred from homology"/>
<evidence type="ECO:0000256" key="2">
    <source>
        <dbReference type="ARBA" id="ARBA00022448"/>
    </source>
</evidence>
<evidence type="ECO:0000313" key="6">
    <source>
        <dbReference type="EMBL" id="CBW26520.1"/>
    </source>
</evidence>
<gene>
    <name evidence="6" type="ordered locus">BMS_1680</name>
</gene>
<dbReference type="InterPro" id="IPR028082">
    <property type="entry name" value="Peripla_BP_I"/>
</dbReference>
<dbReference type="InterPro" id="IPR028081">
    <property type="entry name" value="Leu-bd"/>
</dbReference>
<reference evidence="7" key="1">
    <citation type="journal article" date="2013" name="ISME J.">
        <title>A small predatory core genome in the divergent marine Bacteriovorax marinus SJ and the terrestrial Bdellovibrio bacteriovorus.</title>
        <authorList>
            <person name="Crossman L.C."/>
            <person name="Chen H."/>
            <person name="Cerdeno-Tarraga A.M."/>
            <person name="Brooks K."/>
            <person name="Quail M.A."/>
            <person name="Pineiro S.A."/>
            <person name="Hobley L."/>
            <person name="Sockett R.E."/>
            <person name="Bentley S.D."/>
            <person name="Parkhill J."/>
            <person name="Williams H.N."/>
            <person name="Stine O.C."/>
        </authorList>
    </citation>
    <scope>NUCLEOTIDE SEQUENCE [LARGE SCALE GENOMIC DNA]</scope>
    <source>
        <strain evidence="7">ATCC BAA-682 / DSM 15412 / SJ</strain>
    </source>
</reference>
<evidence type="ECO:0000256" key="3">
    <source>
        <dbReference type="ARBA" id="ARBA00022729"/>
    </source>
</evidence>
<dbReference type="Gene3D" id="3.40.50.2300">
    <property type="match status" value="2"/>
</dbReference>
<keyword evidence="4" id="KW-0029">Amino-acid transport</keyword>
<dbReference type="AlphaFoldDB" id="E1X1C9"/>
<evidence type="ECO:0000259" key="5">
    <source>
        <dbReference type="Pfam" id="PF13458"/>
    </source>
</evidence>
<evidence type="ECO:0000256" key="1">
    <source>
        <dbReference type="ARBA" id="ARBA00010062"/>
    </source>
</evidence>
<name>E1X1C9_HALMS</name>
<protein>
    <submittedName>
        <fullName evidence="6">Extracellular ligand-binding protein</fullName>
    </submittedName>
</protein>
<accession>E1X1C9</accession>
<dbReference type="InterPro" id="IPR051010">
    <property type="entry name" value="BCAA_transport"/>
</dbReference>
<dbReference type="GO" id="GO:0006865">
    <property type="term" value="P:amino acid transport"/>
    <property type="evidence" value="ECO:0007669"/>
    <property type="project" value="UniProtKB-KW"/>
</dbReference>